<sequence>MSVQQHTTDPAFEPAHQHVHQHNHHSPRAAHDDVTYTTGNPESSIVPPQQHRSSLDEKRATHTPPDYSDHEKNEAGVVDASAGTNSERSAPIGWRAKIGPVYRHRRPLIHMAVFCISTAWWIASLVLHKDDKNWVVPFLVWLAITLRLVFWHVPSRHVSNAIKFVWKSSAVRIYDMIPSKFRTLAGATVAVAAILVGSFVSEESADNTRENRAVSLLGMAVFIFILWATSRDRKAINWRTVIGGMLTQYVIGLFVLRTGVGYDIFSFIAARAADLLGFARDGVAFLTNPDVAATPNFFFSVIPAIIFFISLVQVLYYIGFIQWFIIKFATFVFWGLGVSGAEAVVAAATPFIGQGESAMLVRPFVPHMTKAELHQIMTCGFATISGSTLVGYIGLGLNREALVSSCIMSIPASLAISKMRYPETEETLTAGRVVIPDDDEHKAENALHAFANGAWLGIKIAGTIITSLLCIIAFVAFINGILTWIGSYINLTGEYDLTLQLILGYLLFPISFLLGVSRTNGSNSTGDILPVARLIAQKIITNEYNAFTDLTTDDPTSQYYGLSPRSQLIATYALCGFGNIGSLGIQIGILSQLAPSRGGDVARLAVSALISGVLATLTSASVAGLVVTTQLSDFTRNQ</sequence>
<feature type="compositionally biased region" description="Basic residues" evidence="7">
    <location>
        <begin position="17"/>
        <end position="28"/>
    </location>
</feature>
<keyword evidence="6 8" id="KW-0472">Membrane</keyword>
<proteinExistence type="inferred from homology"/>
<dbReference type="GO" id="GO:0005886">
    <property type="term" value="C:plasma membrane"/>
    <property type="evidence" value="ECO:0007669"/>
    <property type="project" value="UniProtKB-SubCell"/>
</dbReference>
<feature type="domain" description="Concentrative nucleoside transporter N-terminal" evidence="9">
    <location>
        <begin position="217"/>
        <end position="288"/>
    </location>
</feature>
<feature type="transmembrane region" description="Helical" evidence="8">
    <location>
        <begin position="181"/>
        <end position="200"/>
    </location>
</feature>
<evidence type="ECO:0000313" key="12">
    <source>
        <dbReference type="EMBL" id="RBR26444.1"/>
    </source>
</evidence>
<dbReference type="InterPro" id="IPR002668">
    <property type="entry name" value="CNT_N_dom"/>
</dbReference>
<feature type="compositionally biased region" description="Polar residues" evidence="7">
    <location>
        <begin position="35"/>
        <end position="52"/>
    </location>
</feature>
<feature type="transmembrane region" description="Helical" evidence="8">
    <location>
        <begin position="297"/>
        <end position="319"/>
    </location>
</feature>
<dbReference type="Pfam" id="PF01773">
    <property type="entry name" value="Nucleos_tra2_N"/>
    <property type="match status" value="1"/>
</dbReference>
<comment type="similarity">
    <text evidence="2">Belongs to the concentrative nucleoside transporter (CNT) (TC 2.A.41) family.</text>
</comment>
<name>A0A366SAT5_9HYPO</name>
<feature type="transmembrane region" description="Helical" evidence="8">
    <location>
        <begin position="212"/>
        <end position="229"/>
    </location>
</feature>
<feature type="transmembrane region" description="Helical" evidence="8">
    <location>
        <begin position="108"/>
        <end position="128"/>
    </location>
</feature>
<gene>
    <name evidence="12" type="ORF">FIESC28_00738</name>
</gene>
<dbReference type="GeneID" id="41990185"/>
<dbReference type="PANTHER" id="PTHR10590:SF4">
    <property type="entry name" value="SOLUTE CARRIER FAMILY 28 MEMBER 3"/>
    <property type="match status" value="1"/>
</dbReference>
<dbReference type="GO" id="GO:0015293">
    <property type="term" value="F:symporter activity"/>
    <property type="evidence" value="ECO:0007669"/>
    <property type="project" value="TreeGrafter"/>
</dbReference>
<feature type="transmembrane region" description="Helical" evidence="8">
    <location>
        <begin position="373"/>
        <end position="395"/>
    </location>
</feature>
<dbReference type="RefSeq" id="XP_031021035.1">
    <property type="nucleotide sequence ID" value="XM_031154889.1"/>
</dbReference>
<accession>A0A366SAT5</accession>
<dbReference type="Pfam" id="PF07662">
    <property type="entry name" value="Nucleos_tra2_C"/>
    <property type="match status" value="1"/>
</dbReference>
<feature type="transmembrane region" description="Helical" evidence="8">
    <location>
        <begin position="568"/>
        <end position="589"/>
    </location>
</feature>
<dbReference type="AlphaFoldDB" id="A0A366SAT5"/>
<comment type="subcellular location">
    <subcellularLocation>
        <location evidence="1">Cell membrane</location>
        <topology evidence="1">Multi-pass membrane protein</topology>
    </subcellularLocation>
</comment>
<feature type="transmembrane region" description="Helical" evidence="8">
    <location>
        <begin position="601"/>
        <end position="627"/>
    </location>
</feature>
<organism evidence="12 13">
    <name type="scientific">Fusarium coffeatum</name>
    <dbReference type="NCBI Taxonomy" id="231269"/>
    <lineage>
        <taxon>Eukaryota</taxon>
        <taxon>Fungi</taxon>
        <taxon>Dikarya</taxon>
        <taxon>Ascomycota</taxon>
        <taxon>Pezizomycotina</taxon>
        <taxon>Sordariomycetes</taxon>
        <taxon>Hypocreomycetidae</taxon>
        <taxon>Hypocreales</taxon>
        <taxon>Nectriaceae</taxon>
        <taxon>Fusarium</taxon>
        <taxon>Fusarium incarnatum-equiseti species complex</taxon>
    </lineage>
</organism>
<comment type="caution">
    <text evidence="12">The sequence shown here is derived from an EMBL/GenBank/DDBJ whole genome shotgun (WGS) entry which is preliminary data.</text>
</comment>
<evidence type="ECO:0000256" key="8">
    <source>
        <dbReference type="SAM" id="Phobius"/>
    </source>
</evidence>
<feature type="transmembrane region" description="Helical" evidence="8">
    <location>
        <begin position="331"/>
        <end position="353"/>
    </location>
</feature>
<dbReference type="Proteomes" id="UP000253153">
    <property type="component" value="Unassembled WGS sequence"/>
</dbReference>
<feature type="transmembrane region" description="Helical" evidence="8">
    <location>
        <begin position="134"/>
        <end position="153"/>
    </location>
</feature>
<evidence type="ECO:0000259" key="11">
    <source>
        <dbReference type="Pfam" id="PF07670"/>
    </source>
</evidence>
<dbReference type="Pfam" id="PF07670">
    <property type="entry name" value="Gate"/>
    <property type="match status" value="1"/>
</dbReference>
<evidence type="ECO:0000259" key="10">
    <source>
        <dbReference type="Pfam" id="PF07662"/>
    </source>
</evidence>
<feature type="transmembrane region" description="Helical" evidence="8">
    <location>
        <begin position="460"/>
        <end position="485"/>
    </location>
</feature>
<dbReference type="InterPro" id="IPR011657">
    <property type="entry name" value="CNT_C_dom"/>
</dbReference>
<keyword evidence="5 8" id="KW-1133">Transmembrane helix</keyword>
<evidence type="ECO:0008006" key="14">
    <source>
        <dbReference type="Google" id="ProtNLM"/>
    </source>
</evidence>
<evidence type="ECO:0000256" key="6">
    <source>
        <dbReference type="ARBA" id="ARBA00023136"/>
    </source>
</evidence>
<feature type="domain" description="Concentrative nucleoside transporter C-terminal" evidence="10">
    <location>
        <begin position="402"/>
        <end position="624"/>
    </location>
</feature>
<keyword evidence="13" id="KW-1185">Reference proteome</keyword>
<evidence type="ECO:0000256" key="4">
    <source>
        <dbReference type="ARBA" id="ARBA00022692"/>
    </source>
</evidence>
<dbReference type="PANTHER" id="PTHR10590">
    <property type="entry name" value="SODIUM/NUCLEOSIDE COTRANSPORTER"/>
    <property type="match status" value="1"/>
</dbReference>
<keyword evidence="4 8" id="KW-0812">Transmembrane</keyword>
<evidence type="ECO:0000256" key="2">
    <source>
        <dbReference type="ARBA" id="ARBA00009033"/>
    </source>
</evidence>
<dbReference type="GO" id="GO:0005337">
    <property type="term" value="F:nucleoside transmembrane transporter activity"/>
    <property type="evidence" value="ECO:0007669"/>
    <property type="project" value="InterPro"/>
</dbReference>
<evidence type="ECO:0000256" key="1">
    <source>
        <dbReference type="ARBA" id="ARBA00004651"/>
    </source>
</evidence>
<evidence type="ECO:0000256" key="7">
    <source>
        <dbReference type="SAM" id="MobiDB-lite"/>
    </source>
</evidence>
<keyword evidence="3" id="KW-1003">Cell membrane</keyword>
<dbReference type="EMBL" id="QKXC01000020">
    <property type="protein sequence ID" value="RBR26444.1"/>
    <property type="molecule type" value="Genomic_DNA"/>
</dbReference>
<dbReference type="InterPro" id="IPR008276">
    <property type="entry name" value="C_nuclsd_transpt"/>
</dbReference>
<reference evidence="12 13" key="1">
    <citation type="submission" date="2018-06" db="EMBL/GenBank/DDBJ databases">
        <title>Fusarium incarnatum-equiseti species complex species 28.</title>
        <authorList>
            <person name="Gardiner D.M."/>
        </authorList>
    </citation>
    <scope>NUCLEOTIDE SEQUENCE [LARGE SCALE GENOMIC DNA]</scope>
    <source>
        <strain evidence="12 13">FIESC_28</strain>
    </source>
</reference>
<evidence type="ECO:0000256" key="3">
    <source>
        <dbReference type="ARBA" id="ARBA00022475"/>
    </source>
</evidence>
<evidence type="ECO:0000313" key="13">
    <source>
        <dbReference type="Proteomes" id="UP000253153"/>
    </source>
</evidence>
<dbReference type="OrthoDB" id="6075923at2759"/>
<feature type="domain" description="Nucleoside transporter/FeoB GTPase Gate" evidence="11">
    <location>
        <begin position="298"/>
        <end position="395"/>
    </location>
</feature>
<evidence type="ECO:0000259" key="9">
    <source>
        <dbReference type="Pfam" id="PF01773"/>
    </source>
</evidence>
<protein>
    <recommendedName>
        <fullName evidence="14">Concentrative nucleoside transporter C-terminal domain-containing protein</fullName>
    </recommendedName>
</protein>
<feature type="region of interest" description="Disordered" evidence="7">
    <location>
        <begin position="15"/>
        <end position="74"/>
    </location>
</feature>
<evidence type="ECO:0000256" key="5">
    <source>
        <dbReference type="ARBA" id="ARBA00022989"/>
    </source>
</evidence>
<dbReference type="InterPro" id="IPR011642">
    <property type="entry name" value="Gate_dom"/>
</dbReference>
<feature type="transmembrane region" description="Helical" evidence="8">
    <location>
        <begin position="497"/>
        <end position="516"/>
    </location>
</feature>